<dbReference type="InterPro" id="IPR011989">
    <property type="entry name" value="ARM-like"/>
</dbReference>
<dbReference type="Pfam" id="PF04937">
    <property type="entry name" value="DUF659"/>
    <property type="match status" value="1"/>
</dbReference>
<evidence type="ECO:0000256" key="3">
    <source>
        <dbReference type="PROSITE-ProRule" id="PRU00317"/>
    </source>
</evidence>
<dbReference type="GO" id="GO:0006417">
    <property type="term" value="P:regulation of translation"/>
    <property type="evidence" value="ECO:0007669"/>
    <property type="project" value="UniProtKB-KW"/>
</dbReference>
<evidence type="ECO:0000313" key="7">
    <source>
        <dbReference type="Proteomes" id="UP000000763"/>
    </source>
</evidence>
<keyword evidence="1" id="KW-0677">Repeat</keyword>
<evidence type="ECO:0000259" key="5">
    <source>
        <dbReference type="Pfam" id="PF04937"/>
    </source>
</evidence>
<feature type="region of interest" description="Disordered" evidence="4">
    <location>
        <begin position="967"/>
        <end position="1007"/>
    </location>
</feature>
<organism evidence="6 7">
    <name type="scientific">Oryza sativa subsp. japonica</name>
    <name type="common">Rice</name>
    <dbReference type="NCBI Taxonomy" id="39947"/>
    <lineage>
        <taxon>Eukaryota</taxon>
        <taxon>Viridiplantae</taxon>
        <taxon>Streptophyta</taxon>
        <taxon>Embryophyta</taxon>
        <taxon>Tracheophyta</taxon>
        <taxon>Spermatophyta</taxon>
        <taxon>Magnoliopsida</taxon>
        <taxon>Liliopsida</taxon>
        <taxon>Poales</taxon>
        <taxon>Poaceae</taxon>
        <taxon>BOP clade</taxon>
        <taxon>Oryzoideae</taxon>
        <taxon>Oryzeae</taxon>
        <taxon>Oryzinae</taxon>
        <taxon>Oryza</taxon>
        <taxon>Oryza sativa</taxon>
    </lineage>
</organism>
<evidence type="ECO:0000313" key="6">
    <source>
        <dbReference type="EMBL" id="BAH93082.1"/>
    </source>
</evidence>
<dbReference type="SUPFAM" id="SSF53098">
    <property type="entry name" value="Ribonuclease H-like"/>
    <property type="match status" value="1"/>
</dbReference>
<dbReference type="SMART" id="SM00025">
    <property type="entry name" value="Pumilio"/>
    <property type="match status" value="4"/>
</dbReference>
<dbReference type="GO" id="GO:0003723">
    <property type="term" value="F:RNA binding"/>
    <property type="evidence" value="ECO:0007669"/>
    <property type="project" value="InterPro"/>
</dbReference>
<feature type="repeat" description="Pumilio" evidence="3">
    <location>
        <begin position="1503"/>
        <end position="1546"/>
    </location>
</feature>
<reference evidence="7" key="2">
    <citation type="journal article" date="2008" name="Nucleic Acids Res.">
        <title>The rice annotation project database (RAP-DB): 2008 update.</title>
        <authorList>
            <consortium name="The rice annotation project (RAP)"/>
        </authorList>
    </citation>
    <scope>GENOME REANNOTATION</scope>
    <source>
        <strain evidence="7">cv. Nipponbare</strain>
    </source>
</reference>
<dbReference type="KEGG" id="dosa:Os05g0326650"/>
<feature type="domain" description="DUF659" evidence="5">
    <location>
        <begin position="1012"/>
        <end position="1133"/>
    </location>
</feature>
<feature type="repeat" description="Pumilio" evidence="3">
    <location>
        <begin position="750"/>
        <end position="771"/>
    </location>
</feature>
<dbReference type="Proteomes" id="UP000000763">
    <property type="component" value="Chromosome 5"/>
</dbReference>
<dbReference type="PANTHER" id="PTHR32166:SF74">
    <property type="entry name" value="OS05G0256350 PROTEIN"/>
    <property type="match status" value="1"/>
</dbReference>
<evidence type="ECO:0000256" key="2">
    <source>
        <dbReference type="ARBA" id="ARBA00022845"/>
    </source>
</evidence>
<feature type="repeat" description="Pumilio" evidence="3">
    <location>
        <begin position="805"/>
        <end position="840"/>
    </location>
</feature>
<dbReference type="InterPro" id="IPR012337">
    <property type="entry name" value="RNaseH-like_sf"/>
</dbReference>
<dbReference type="SUPFAM" id="SSF48371">
    <property type="entry name" value="ARM repeat"/>
    <property type="match status" value="2"/>
</dbReference>
<feature type="repeat" description="Pumilio" evidence="3">
    <location>
        <begin position="841"/>
        <end position="876"/>
    </location>
</feature>
<dbReference type="PROSITE" id="PS50302">
    <property type="entry name" value="PUM"/>
    <property type="match status" value="4"/>
</dbReference>
<dbReference type="InterPro" id="IPR016024">
    <property type="entry name" value="ARM-type_fold"/>
</dbReference>
<dbReference type="InterPro" id="IPR001313">
    <property type="entry name" value="Pumilio_RNA-bd_rpt"/>
</dbReference>
<protein>
    <submittedName>
        <fullName evidence="6">Os05g0326650 protein</fullName>
    </submittedName>
</protein>
<gene>
    <name evidence="6" type="ordered locus">Os05g0326650</name>
</gene>
<sequence>MADHKVGGLPELGRMDMMTTLTTLGFVGSDVDVDEDSGKAIWDDLASEIAAAAPPPWIDTPATFLYSWLWPPPHHGRERGSWASGGEARFCRQEGVAVADLVTGAAKGECCYSIIFVDGPDEHTSTLDEKVPIEVADMHLSRDIQSKAEIPPACRTLKEQSSKVVYGSCISDQMFGLRGSQYTLAKPSSSERFYTDKFSDATGSNHLKLHRQISDNGNVESRPELNKDAIGVLLSERSLLAKSGKQVEQCMVNDLSAHPYNPMCPLSQGVNSYSSSSQQIGSSSGEVKYIQNSGQEMQIACEIVEEQSHIALYGGKNPYELTGLGDPRDKFIAPSLFEGVNISSISSTSSGMNLSTNSAKENNEYNQLKLQKQIDGYQRGSIKSASWEKHDNFPSLRGIDNVADNNPRISLLHNTIVSTRNAGNQSPTMSGMVHADVLEIYSSLDQQTLANNIQIQYALQAARQPSQQSLHADVAETNSPFGHHFAANIIQRQLAPQVTTQPSNISLHGSYNHNLRIGSGGDFQIELFRPFSSHITSSDVISGALPKINMQAETMVDSILITPCPLRIEAHARESYDIDTVSKATRQSCQVYFDSAEQSSQCVQEMRLDEATNSNMLTAQQQPQRQLYRHLERHHKKIVASEAQALHGNVETPIRMNKAKEFPKIVRDHEACLLSFYHPAPIPSHVMNMLHWCFGIDMERKMPLPKRYPTQCYGTPRIVHQNALISVGGCFRQQKLQTATPEEKFMVFEEIMPHAIKLVMDIYGSYVLQKVATGKSLTGTWSSFDVGERVPKYFDDPIQEIFLEEIIEDVYYMTKEQYANNVVQHILQHGKALVRSLIIKRFIGKVVTMSKQKYASNVFEKCLVFSSYDETQKIINEVLTIAKVIFFVENYFKGGITRLKRHLAGVRGQSVYCTQVPDDVKEKVKAMLDAHGEKKSAKLDSQLRLRQQVNINGNDDEEMEEVGEVEVQEAPSAAGSTLVRKKPRNKGPLDSYCMRPEEPRAKGKHIQTTMSKHCKEYLEVQKESWSSTGCSIIANAWTDRRGRSLMNLVAHCARGMCFIDAIDASLEVHDGKYIYSLVVTDNASNNMSASKMLQVKHPHIFWTSCAAHYIDLMLEDIGKITMVHNIIRDGKSITNLLYAQVRLLAIMRQFTKGDLVRAGTTRFATSYLNLKSLYDKRNELKQLFASQDWAKSSWAKKIKGQNAHNLVMNNKFWSQMLEVINYFEPLAYVLRRVDGDVPAMGYIYGDLIKAKKDVAACLNGNEKKYSHIWKIIDARWDSKLKTTLHKAGYFLNPCFFYENKREIKEDFLMQAVVECATCMYRDDITVQDICVAQLSLYTEAMDSFGTTMAIRQRNSPTITPVSFACERNWSAFERVHSKKRTRLGHRKLNALVFVMFNKRLKSKYSQKDRDPLVAKFIDDDPPNEWIIDDDAPAQQPEVDAQSAAVSRKRRLIHKKSSSKAKKACVVVEEEEEEFQSSNSEHEEEENIPYADGSSDHELDDCQYLIKSGETEALMVMVNDQYANYVVQKVIETCDECLRMRHRQLRNCTYAKHVVARIERLIEAGGSGELPICQLLYAKGD</sequence>
<reference evidence="6 7" key="1">
    <citation type="journal article" date="2005" name="Nature">
        <title>The map-based sequence of the rice genome.</title>
        <authorList>
            <consortium name="International rice genome sequencing project (IRGSP)"/>
            <person name="Matsumoto T."/>
            <person name="Wu J."/>
            <person name="Kanamori H."/>
            <person name="Katayose Y."/>
            <person name="Fujisawa M."/>
            <person name="Namiki N."/>
            <person name="Mizuno H."/>
            <person name="Yamamoto K."/>
            <person name="Antonio B.A."/>
            <person name="Baba T."/>
            <person name="Sakata K."/>
            <person name="Nagamura Y."/>
            <person name="Aoki H."/>
            <person name="Arikawa K."/>
            <person name="Arita K."/>
            <person name="Bito T."/>
            <person name="Chiden Y."/>
            <person name="Fujitsuka N."/>
            <person name="Fukunaka R."/>
            <person name="Hamada M."/>
            <person name="Harada C."/>
            <person name="Hayashi A."/>
            <person name="Hijishita S."/>
            <person name="Honda M."/>
            <person name="Hosokawa S."/>
            <person name="Ichikawa Y."/>
            <person name="Idonuma A."/>
            <person name="Iijima M."/>
            <person name="Ikeda M."/>
            <person name="Ikeno M."/>
            <person name="Ito K."/>
            <person name="Ito S."/>
            <person name="Ito T."/>
            <person name="Ito Y."/>
            <person name="Ito Y."/>
            <person name="Iwabuchi A."/>
            <person name="Kamiya K."/>
            <person name="Karasawa W."/>
            <person name="Kurita K."/>
            <person name="Katagiri S."/>
            <person name="Kikuta A."/>
            <person name="Kobayashi H."/>
            <person name="Kobayashi N."/>
            <person name="Machita K."/>
            <person name="Maehara T."/>
            <person name="Masukawa M."/>
            <person name="Mizubayashi T."/>
            <person name="Mukai Y."/>
            <person name="Nagasaki H."/>
            <person name="Nagata Y."/>
            <person name="Naito S."/>
            <person name="Nakashima M."/>
            <person name="Nakama Y."/>
            <person name="Nakamichi Y."/>
            <person name="Nakamura M."/>
            <person name="Meguro A."/>
            <person name="Negishi M."/>
            <person name="Ohta I."/>
            <person name="Ohta T."/>
            <person name="Okamoto M."/>
            <person name="Ono N."/>
            <person name="Saji S."/>
            <person name="Sakaguchi M."/>
            <person name="Sakai K."/>
            <person name="Shibata M."/>
            <person name="Shimokawa T."/>
            <person name="Song J."/>
            <person name="Takazaki Y."/>
            <person name="Terasawa K."/>
            <person name="Tsugane M."/>
            <person name="Tsuji K."/>
            <person name="Ueda S."/>
            <person name="Waki K."/>
            <person name="Yamagata H."/>
            <person name="Yamamoto M."/>
            <person name="Yamamoto S."/>
            <person name="Yamane H."/>
            <person name="Yoshiki S."/>
            <person name="Yoshihara R."/>
            <person name="Yukawa K."/>
            <person name="Zhong H."/>
            <person name="Yano M."/>
            <person name="Yuan Q."/>
            <person name="Ouyang S."/>
            <person name="Liu J."/>
            <person name="Jones K.M."/>
            <person name="Gansberger K."/>
            <person name="Moffat K."/>
            <person name="Hill J."/>
            <person name="Bera J."/>
            <person name="Fadrosh D."/>
            <person name="Jin S."/>
            <person name="Johri S."/>
            <person name="Kim M."/>
            <person name="Overton L."/>
            <person name="Reardon M."/>
            <person name="Tsitrin T."/>
            <person name="Vuong H."/>
            <person name="Weaver B."/>
            <person name="Ciecko A."/>
            <person name="Tallon L."/>
            <person name="Jackson J."/>
            <person name="Pai G."/>
            <person name="Aken S.V."/>
            <person name="Utterback T."/>
            <person name="Reidmuller S."/>
            <person name="Feldblyum T."/>
            <person name="Hsiao J."/>
            <person name="Zismann V."/>
            <person name="Iobst S."/>
            <person name="de Vazeille A.R."/>
            <person name="Buell C.R."/>
            <person name="Ying K."/>
            <person name="Li Y."/>
            <person name="Lu T."/>
            <person name="Huang Y."/>
            <person name="Zhao Q."/>
            <person name="Feng Q."/>
            <person name="Zhang L."/>
            <person name="Zhu J."/>
            <person name="Weng Q."/>
            <person name="Mu J."/>
            <person name="Lu Y."/>
            <person name="Fan D."/>
            <person name="Liu Y."/>
            <person name="Guan J."/>
            <person name="Zhang Y."/>
            <person name="Yu S."/>
            <person name="Liu X."/>
            <person name="Zhang Y."/>
            <person name="Hong G."/>
            <person name="Han B."/>
            <person name="Choisne N."/>
            <person name="Demange N."/>
            <person name="Orjeda G."/>
            <person name="Samain S."/>
            <person name="Cattolico L."/>
            <person name="Pelletier E."/>
            <person name="Couloux A."/>
            <person name="Segurens B."/>
            <person name="Wincker P."/>
            <person name="D'Hont A."/>
            <person name="Scarpelli C."/>
            <person name="Weissenbach J."/>
            <person name="Salanoubat M."/>
            <person name="Quetier F."/>
            <person name="Yu Y."/>
            <person name="Kim H.R."/>
            <person name="Rambo T."/>
            <person name="Currie J."/>
            <person name="Collura K."/>
            <person name="Luo M."/>
            <person name="Yang T."/>
            <person name="Ammiraju J.S.S."/>
            <person name="Engler F."/>
            <person name="Soderlund C."/>
            <person name="Wing R.A."/>
            <person name="Palmer L.E."/>
            <person name="de la Bastide M."/>
            <person name="Spiegel L."/>
            <person name="Nascimento L."/>
            <person name="Zutavern T."/>
            <person name="O'Shaughnessy A."/>
            <person name="Dike S."/>
            <person name="Dedhia N."/>
            <person name="Preston R."/>
            <person name="Balija V."/>
            <person name="McCombie W.R."/>
            <person name="Chow T."/>
            <person name="Chen H."/>
            <person name="Chung M."/>
            <person name="Chen C."/>
            <person name="Shaw J."/>
            <person name="Wu H."/>
            <person name="Hsiao K."/>
            <person name="Chao Y."/>
            <person name="Chu M."/>
            <person name="Cheng C."/>
            <person name="Hour A."/>
            <person name="Lee P."/>
            <person name="Lin S."/>
            <person name="Lin Y."/>
            <person name="Liou J."/>
            <person name="Liu S."/>
            <person name="Hsing Y."/>
            <person name="Raghuvanshi S."/>
            <person name="Mohanty A."/>
            <person name="Bharti A.K."/>
            <person name="Gaur A."/>
            <person name="Gupta V."/>
            <person name="Kumar D."/>
            <person name="Ravi V."/>
            <person name="Vij S."/>
            <person name="Kapur A."/>
            <person name="Khurana P."/>
            <person name="Khurana P."/>
            <person name="Khurana J.P."/>
            <person name="Tyagi A.K."/>
            <person name="Gaikwad K."/>
            <person name="Singh A."/>
            <person name="Dalal V."/>
            <person name="Srivastava S."/>
            <person name="Dixit A."/>
            <person name="Pal A.K."/>
            <person name="Ghazi I.A."/>
            <person name="Yadav M."/>
            <person name="Pandit A."/>
            <person name="Bhargava A."/>
            <person name="Sureshbabu K."/>
            <person name="Batra K."/>
            <person name="Sharma T.R."/>
            <person name="Mohapatra T."/>
            <person name="Singh N.K."/>
            <person name="Messing J."/>
            <person name="Nelson A.B."/>
            <person name="Fuks G."/>
            <person name="Kavchok S."/>
            <person name="Keizer G."/>
            <person name="Linton E."/>
            <person name="Llaca V."/>
            <person name="Song R."/>
            <person name="Tanyolac B."/>
            <person name="Young S."/>
            <person name="Ho-Il K."/>
            <person name="Hahn J.H."/>
            <person name="Sangsakoo G."/>
            <person name="Vanavichit A."/>
            <person name="de Mattos Luiz.A.T."/>
            <person name="Zimmer P.D."/>
            <person name="Malone G."/>
            <person name="Dellagostin O."/>
            <person name="de Oliveira A.C."/>
            <person name="Bevan M."/>
            <person name="Bancroft I."/>
            <person name="Minx P."/>
            <person name="Cordum H."/>
            <person name="Wilson R."/>
            <person name="Cheng Z."/>
            <person name="Jin W."/>
            <person name="Jiang J."/>
            <person name="Leong S.A."/>
            <person name="Iwama H."/>
            <person name="Gojobori T."/>
            <person name="Itoh T."/>
            <person name="Niimura Y."/>
            <person name="Fujii Y."/>
            <person name="Habara T."/>
            <person name="Sakai H."/>
            <person name="Sato Y."/>
            <person name="Wilson G."/>
            <person name="Kumar K."/>
            <person name="McCouch S."/>
            <person name="Juretic N."/>
            <person name="Hoen D."/>
            <person name="Wright S."/>
            <person name="Bruskiewich R."/>
            <person name="Bureau T."/>
            <person name="Miyao A."/>
            <person name="Hirochika H."/>
            <person name="Nishikawa T."/>
            <person name="Kadowaki K."/>
            <person name="Sugiura M."/>
            <person name="Burr B."/>
            <person name="Sasaki T."/>
        </authorList>
    </citation>
    <scope>NUCLEOTIDE SEQUENCE [LARGE SCALE GENOMIC DNA]</scope>
    <source>
        <strain evidence="7">cv. Nipponbare</strain>
    </source>
</reference>
<evidence type="ECO:0000256" key="4">
    <source>
        <dbReference type="SAM" id="MobiDB-lite"/>
    </source>
</evidence>
<dbReference type="InterPro" id="IPR007021">
    <property type="entry name" value="DUF659"/>
</dbReference>
<proteinExistence type="predicted"/>
<keyword evidence="2" id="KW-0810">Translation regulation</keyword>
<name>C7J312_ORYSJ</name>
<dbReference type="Gene3D" id="1.25.10.10">
    <property type="entry name" value="Leucine-rich Repeat Variant"/>
    <property type="match status" value="3"/>
</dbReference>
<feature type="region of interest" description="Disordered" evidence="4">
    <location>
        <begin position="1429"/>
        <end position="1451"/>
    </location>
</feature>
<feature type="region of interest" description="Disordered" evidence="4">
    <location>
        <begin position="1471"/>
        <end position="1495"/>
    </location>
</feature>
<dbReference type="Pfam" id="PF00806">
    <property type="entry name" value="PUF"/>
    <property type="match status" value="5"/>
</dbReference>
<evidence type="ECO:0000256" key="1">
    <source>
        <dbReference type="ARBA" id="ARBA00022737"/>
    </source>
</evidence>
<dbReference type="PANTHER" id="PTHR32166">
    <property type="entry name" value="OSJNBA0013A04.12 PROTEIN"/>
    <property type="match status" value="1"/>
</dbReference>
<dbReference type="EMBL" id="AP008211">
    <property type="protein sequence ID" value="BAH93082.1"/>
    <property type="molecule type" value="Genomic_DNA"/>
</dbReference>
<accession>C7J312</accession>